<keyword evidence="3" id="KW-1185">Reference proteome</keyword>
<feature type="region of interest" description="Disordered" evidence="1">
    <location>
        <begin position="77"/>
        <end position="98"/>
    </location>
</feature>
<organism evidence="2 3">
    <name type="scientific">Olea europaea subsp. europaea</name>
    <dbReference type="NCBI Taxonomy" id="158383"/>
    <lineage>
        <taxon>Eukaryota</taxon>
        <taxon>Viridiplantae</taxon>
        <taxon>Streptophyta</taxon>
        <taxon>Embryophyta</taxon>
        <taxon>Tracheophyta</taxon>
        <taxon>Spermatophyta</taxon>
        <taxon>Magnoliopsida</taxon>
        <taxon>eudicotyledons</taxon>
        <taxon>Gunneridae</taxon>
        <taxon>Pentapetalae</taxon>
        <taxon>asterids</taxon>
        <taxon>lamiids</taxon>
        <taxon>Lamiales</taxon>
        <taxon>Oleaceae</taxon>
        <taxon>Oleeae</taxon>
        <taxon>Olea</taxon>
    </lineage>
</organism>
<protein>
    <submittedName>
        <fullName evidence="2">Uncharacterized protein</fullName>
    </submittedName>
</protein>
<dbReference type="Proteomes" id="UP000594638">
    <property type="component" value="Unassembled WGS sequence"/>
</dbReference>
<name>A0A8S0PQG9_OLEEU</name>
<evidence type="ECO:0000313" key="3">
    <source>
        <dbReference type="Proteomes" id="UP000594638"/>
    </source>
</evidence>
<accession>A0A8S0PQG9</accession>
<dbReference type="AlphaFoldDB" id="A0A8S0PQG9"/>
<evidence type="ECO:0000313" key="2">
    <source>
        <dbReference type="EMBL" id="CAA2954417.1"/>
    </source>
</evidence>
<evidence type="ECO:0000256" key="1">
    <source>
        <dbReference type="SAM" id="MobiDB-lite"/>
    </source>
</evidence>
<comment type="caution">
    <text evidence="2">The sequence shown here is derived from an EMBL/GenBank/DDBJ whole genome shotgun (WGS) entry which is preliminary data.</text>
</comment>
<dbReference type="EMBL" id="CACTIH010000113">
    <property type="protein sequence ID" value="CAA2954417.1"/>
    <property type="molecule type" value="Genomic_DNA"/>
</dbReference>
<reference evidence="2 3" key="1">
    <citation type="submission" date="2019-12" db="EMBL/GenBank/DDBJ databases">
        <authorList>
            <person name="Alioto T."/>
            <person name="Alioto T."/>
            <person name="Gomez Garrido J."/>
        </authorList>
    </citation>
    <scope>NUCLEOTIDE SEQUENCE [LARGE SCALE GENOMIC DNA]</scope>
</reference>
<proteinExistence type="predicted"/>
<sequence>MPSDGGGERTKSSAGVGDTIGGGSAGIGVGSAVGGGIGRDIVDVGACAIIAQTGVVGGYWIGVGDACGRGVVNGSANGETTNGGGTVGRSTSGGDGNAGGWDGLRTGFGGGCRVGLEVADWLGWKLV</sequence>
<dbReference type="Gramene" id="OE9A060726T1">
    <property type="protein sequence ID" value="OE9A060726C1"/>
    <property type="gene ID" value="OE9A060726"/>
</dbReference>
<gene>
    <name evidence="2" type="ORF">OLEA9_A060726</name>
</gene>
<feature type="compositionally biased region" description="Gly residues" evidence="1">
    <location>
        <begin position="81"/>
        <end position="98"/>
    </location>
</feature>